<proteinExistence type="predicted"/>
<gene>
    <name evidence="2" type="ORF">NPIL_231091</name>
</gene>
<comment type="caution">
    <text evidence="2">The sequence shown here is derived from an EMBL/GenBank/DDBJ whole genome shotgun (WGS) entry which is preliminary data.</text>
</comment>
<dbReference type="AlphaFoldDB" id="A0A8X6UVM4"/>
<organism evidence="2 3">
    <name type="scientific">Nephila pilipes</name>
    <name type="common">Giant wood spider</name>
    <name type="synonym">Nephila maculata</name>
    <dbReference type="NCBI Taxonomy" id="299642"/>
    <lineage>
        <taxon>Eukaryota</taxon>
        <taxon>Metazoa</taxon>
        <taxon>Ecdysozoa</taxon>
        <taxon>Arthropoda</taxon>
        <taxon>Chelicerata</taxon>
        <taxon>Arachnida</taxon>
        <taxon>Araneae</taxon>
        <taxon>Araneomorphae</taxon>
        <taxon>Entelegynae</taxon>
        <taxon>Araneoidea</taxon>
        <taxon>Nephilidae</taxon>
        <taxon>Nephila</taxon>
    </lineage>
</organism>
<keyword evidence="3" id="KW-1185">Reference proteome</keyword>
<accession>A0A8X6UVM4</accession>
<sequence>MQRVVVVVGHSHTKCLSFHETRVWSQERMYVPPEDATPENSPEIIPLSFPETIPEKIPAPLEELPKLPAPVETLPEPSLPETIPAPL</sequence>
<evidence type="ECO:0000256" key="1">
    <source>
        <dbReference type="SAM" id="MobiDB-lite"/>
    </source>
</evidence>
<reference evidence="2" key="1">
    <citation type="submission" date="2020-08" db="EMBL/GenBank/DDBJ databases">
        <title>Multicomponent nature underlies the extraordinary mechanical properties of spider dragline silk.</title>
        <authorList>
            <person name="Kono N."/>
            <person name="Nakamura H."/>
            <person name="Mori M."/>
            <person name="Yoshida Y."/>
            <person name="Ohtoshi R."/>
            <person name="Malay A.D."/>
            <person name="Moran D.A.P."/>
            <person name="Tomita M."/>
            <person name="Numata K."/>
            <person name="Arakawa K."/>
        </authorList>
    </citation>
    <scope>NUCLEOTIDE SEQUENCE</scope>
</reference>
<dbReference type="EMBL" id="BMAW01040220">
    <property type="protein sequence ID" value="GFU58863.1"/>
    <property type="molecule type" value="Genomic_DNA"/>
</dbReference>
<protein>
    <submittedName>
        <fullName evidence="2">Uncharacterized protein</fullName>
    </submittedName>
</protein>
<name>A0A8X6UVM4_NEPPI</name>
<evidence type="ECO:0000313" key="3">
    <source>
        <dbReference type="Proteomes" id="UP000887013"/>
    </source>
</evidence>
<evidence type="ECO:0000313" key="2">
    <source>
        <dbReference type="EMBL" id="GFU58863.1"/>
    </source>
</evidence>
<feature type="region of interest" description="Disordered" evidence="1">
    <location>
        <begin position="68"/>
        <end position="87"/>
    </location>
</feature>
<dbReference type="Proteomes" id="UP000887013">
    <property type="component" value="Unassembled WGS sequence"/>
</dbReference>